<evidence type="ECO:0000313" key="1">
    <source>
        <dbReference type="EMBL" id="GEU94328.1"/>
    </source>
</evidence>
<dbReference type="EMBL" id="BKCJ010011049">
    <property type="protein sequence ID" value="GEU94328.1"/>
    <property type="molecule type" value="Genomic_DNA"/>
</dbReference>
<organism evidence="1">
    <name type="scientific">Tanacetum cinerariifolium</name>
    <name type="common">Dalmatian daisy</name>
    <name type="synonym">Chrysanthemum cinerariifolium</name>
    <dbReference type="NCBI Taxonomy" id="118510"/>
    <lineage>
        <taxon>Eukaryota</taxon>
        <taxon>Viridiplantae</taxon>
        <taxon>Streptophyta</taxon>
        <taxon>Embryophyta</taxon>
        <taxon>Tracheophyta</taxon>
        <taxon>Spermatophyta</taxon>
        <taxon>Magnoliopsida</taxon>
        <taxon>eudicotyledons</taxon>
        <taxon>Gunneridae</taxon>
        <taxon>Pentapetalae</taxon>
        <taxon>asterids</taxon>
        <taxon>campanulids</taxon>
        <taxon>Asterales</taxon>
        <taxon>Asteraceae</taxon>
        <taxon>Asteroideae</taxon>
        <taxon>Anthemideae</taxon>
        <taxon>Anthemidinae</taxon>
        <taxon>Tanacetum</taxon>
    </lineage>
</organism>
<proteinExistence type="predicted"/>
<dbReference type="AlphaFoldDB" id="A0A6L2P7E0"/>
<sequence>MAQVLVPTSLILMLALFGKISYISFTLRTYERCVIKTSLTLSFRIGDPNQVERFRLHANIARFKISPLKNSNTQFPNKAEKKSIPGVVHKDNGVYRYSNSYAHVVKGPESQNVEGENKPAIVLDETCVNQQDYSTSLMGKVKEFGSLTDLKVVLANEGVDNINLKYMWYWVMIDFQKEASKEKSKANVGIGSWFSQLEQDSNLFHIDETVTCVDIEGIPLKDEGYFNSKRFCIKSKLVENIFESLKIITQGKMFWVCAKEIFGWIPDFLEDDEEESDYGDEISEEQLHKESAGMHNHATVEGGSDVEEVFETIFENEQYQAYKKDDLNVGQNDIRSEDPFNIYDLLNKKEDDIIEGSNSDNMKYPLGFTPMVATEVQSNVVKKSEIEDNECLQNIHDDKVASEVKKTCPLSNSKDERGVHMFRAF</sequence>
<name>A0A6L2P7E0_TANCI</name>
<gene>
    <name evidence="1" type="ORF">Tci_066306</name>
</gene>
<protein>
    <submittedName>
        <fullName evidence="1">Nucleotide-binding alpha-beta plait domain-containing protein</fullName>
    </submittedName>
</protein>
<reference evidence="1" key="1">
    <citation type="journal article" date="2019" name="Sci. Rep.">
        <title>Draft genome of Tanacetum cinerariifolium, the natural source of mosquito coil.</title>
        <authorList>
            <person name="Yamashiro T."/>
            <person name="Shiraishi A."/>
            <person name="Satake H."/>
            <person name="Nakayama K."/>
        </authorList>
    </citation>
    <scope>NUCLEOTIDE SEQUENCE</scope>
</reference>
<comment type="caution">
    <text evidence="1">The sequence shown here is derived from an EMBL/GenBank/DDBJ whole genome shotgun (WGS) entry which is preliminary data.</text>
</comment>
<accession>A0A6L2P7E0</accession>